<dbReference type="EMBL" id="JBHTHU010000001">
    <property type="protein sequence ID" value="MFD0748590.1"/>
    <property type="molecule type" value="Genomic_DNA"/>
</dbReference>
<keyword evidence="3" id="KW-1185">Reference proteome</keyword>
<dbReference type="RefSeq" id="WP_377096030.1">
    <property type="nucleotide sequence ID" value="NZ_JBHTHU010000001.1"/>
</dbReference>
<protein>
    <submittedName>
        <fullName evidence="2">Uncharacterized protein</fullName>
    </submittedName>
</protein>
<feature type="chain" id="PRO_5045732593" evidence="1">
    <location>
        <begin position="19"/>
        <end position="278"/>
    </location>
</feature>
<comment type="caution">
    <text evidence="2">The sequence shown here is derived from an EMBL/GenBank/DDBJ whole genome shotgun (WGS) entry which is preliminary data.</text>
</comment>
<evidence type="ECO:0000313" key="3">
    <source>
        <dbReference type="Proteomes" id="UP001596958"/>
    </source>
</evidence>
<evidence type="ECO:0000256" key="1">
    <source>
        <dbReference type="SAM" id="SignalP"/>
    </source>
</evidence>
<dbReference type="Proteomes" id="UP001596958">
    <property type="component" value="Unassembled WGS sequence"/>
</dbReference>
<keyword evidence="1" id="KW-0732">Signal</keyword>
<evidence type="ECO:0000313" key="2">
    <source>
        <dbReference type="EMBL" id="MFD0748590.1"/>
    </source>
</evidence>
<proteinExistence type="predicted"/>
<sequence>MKYIILSVLALFCSAARSQTVVKLGPTEQKVNDAICECLTNQDLSKITTREDAASMLNGCILQKPQLIVDLAAERKIDLNDVKAMTTLGEEVGENLVLQGCLAAKQLFIKISGGASDNTKVVKHTGQDSIYAVKVKQDAEKIVKGIFNGDFETALKYTYPEALKMAGGKNMMIETIKKTMDEFKSKGITFKNGVIGEPGEFIKAKGKIFSIVPEEIYLNVNGKTLYSKSALLAISLDNGLNWYFIDAAGLTDEKVHDLFPEANHKLILPKKNQPVLLD</sequence>
<gene>
    <name evidence="2" type="ORF">ACFQZS_00455</name>
</gene>
<feature type="signal peptide" evidence="1">
    <location>
        <begin position="1"/>
        <end position="18"/>
    </location>
</feature>
<organism evidence="2 3">
    <name type="scientific">Mucilaginibacter calamicampi</name>
    <dbReference type="NCBI Taxonomy" id="1302352"/>
    <lineage>
        <taxon>Bacteria</taxon>
        <taxon>Pseudomonadati</taxon>
        <taxon>Bacteroidota</taxon>
        <taxon>Sphingobacteriia</taxon>
        <taxon>Sphingobacteriales</taxon>
        <taxon>Sphingobacteriaceae</taxon>
        <taxon>Mucilaginibacter</taxon>
    </lineage>
</organism>
<name>A0ABW2YRJ0_9SPHI</name>
<reference evidence="3" key="1">
    <citation type="journal article" date="2019" name="Int. J. Syst. Evol. Microbiol.">
        <title>The Global Catalogue of Microorganisms (GCM) 10K type strain sequencing project: providing services to taxonomists for standard genome sequencing and annotation.</title>
        <authorList>
            <consortium name="The Broad Institute Genomics Platform"/>
            <consortium name="The Broad Institute Genome Sequencing Center for Infectious Disease"/>
            <person name="Wu L."/>
            <person name="Ma J."/>
        </authorList>
    </citation>
    <scope>NUCLEOTIDE SEQUENCE [LARGE SCALE GENOMIC DNA]</scope>
    <source>
        <strain evidence="3">CCUG 63418</strain>
    </source>
</reference>
<accession>A0ABW2YRJ0</accession>